<comment type="caution">
    <text evidence="2">The sequence shown here is derived from an EMBL/GenBank/DDBJ whole genome shotgun (WGS) entry which is preliminary data.</text>
</comment>
<dbReference type="AlphaFoldDB" id="A0AAX6FIJ6"/>
<dbReference type="PANTHER" id="PTHR12203:SF105">
    <property type="entry name" value="OS08G0101800 PROTEIN"/>
    <property type="match status" value="1"/>
</dbReference>
<dbReference type="InterPro" id="IPR006598">
    <property type="entry name" value="CAP10"/>
</dbReference>
<accession>A0AAX6FIJ6</accession>
<feature type="domain" description="Glycosyl transferase CAP10" evidence="1">
    <location>
        <begin position="183"/>
        <end position="430"/>
    </location>
</feature>
<proteinExistence type="predicted"/>
<dbReference type="EMBL" id="JANAVB010028397">
    <property type="protein sequence ID" value="KAJ6816206.1"/>
    <property type="molecule type" value="Genomic_DNA"/>
</dbReference>
<sequence length="500" mass="56830">MDWSPKNAASALSSSSKTVIVVFLVLLLGGFFSTRWIDTSSFGSSSSNTSLFTAIFSSTHLRQSITIPSSKQKPYGPLTCPLQNNTCPSPLEHTLVPLLTPTATTPPPPSCPAFFRWIYEDLRPWSSTGITRDMVEGARGKANFRLVMVGGRTYLDKYHGAFQTRDVFTLWGFLQLLRQYPGRVPDLDLMFNLDDLPVVRAADYRPGEAPPPLFRYCKDDSTVDIVFPDWSFWGWPEVNIKPWEVLLEELKKGNERVKWKHREPHAYWKGNPWVSPTRQDLIKCNVSDTNDWNARLYSQDWVQETRGGFKSSDLASQCTHRYKIYIEGRAWSVSEKYILACNSPTLLVNTGFRDFFTRGLMPGQHYLPIRSDDKCRSIKSAVDWGNSHQKKAQAVGKEGSRFVQEELKMEYVYDYMLHLLSEYSKLLRYRPSVPEGAVELCPESMACPRGGREKEYMAGSAVKAPRDAEPCAIPAPFSPGELQEFLRSKDDAVAQVEKWN</sequence>
<protein>
    <submittedName>
        <fullName evidence="2">Protein O-glucosyltransferase 1-like</fullName>
    </submittedName>
</protein>
<dbReference type="SMART" id="SM00672">
    <property type="entry name" value="CAP10"/>
    <property type="match status" value="1"/>
</dbReference>
<dbReference type="PANTHER" id="PTHR12203">
    <property type="entry name" value="KDEL LYS-ASP-GLU-LEU CONTAINING - RELATED"/>
    <property type="match status" value="1"/>
</dbReference>
<evidence type="ECO:0000259" key="1">
    <source>
        <dbReference type="SMART" id="SM00672"/>
    </source>
</evidence>
<organism evidence="2 3">
    <name type="scientific">Iris pallida</name>
    <name type="common">Sweet iris</name>
    <dbReference type="NCBI Taxonomy" id="29817"/>
    <lineage>
        <taxon>Eukaryota</taxon>
        <taxon>Viridiplantae</taxon>
        <taxon>Streptophyta</taxon>
        <taxon>Embryophyta</taxon>
        <taxon>Tracheophyta</taxon>
        <taxon>Spermatophyta</taxon>
        <taxon>Magnoliopsida</taxon>
        <taxon>Liliopsida</taxon>
        <taxon>Asparagales</taxon>
        <taxon>Iridaceae</taxon>
        <taxon>Iridoideae</taxon>
        <taxon>Irideae</taxon>
        <taxon>Iris</taxon>
    </lineage>
</organism>
<evidence type="ECO:0000313" key="3">
    <source>
        <dbReference type="Proteomes" id="UP001140949"/>
    </source>
</evidence>
<reference evidence="2" key="2">
    <citation type="submission" date="2023-04" db="EMBL/GenBank/DDBJ databases">
        <authorList>
            <person name="Bruccoleri R.E."/>
            <person name="Oakeley E.J."/>
            <person name="Faust A.-M."/>
            <person name="Dessus-Babus S."/>
            <person name="Altorfer M."/>
            <person name="Burckhardt D."/>
            <person name="Oertli M."/>
            <person name="Naumann U."/>
            <person name="Petersen F."/>
            <person name="Wong J."/>
        </authorList>
    </citation>
    <scope>NUCLEOTIDE SEQUENCE</scope>
    <source>
        <strain evidence="2">GSM-AAB239-AS_SAM_17_03QT</strain>
        <tissue evidence="2">Leaf</tissue>
    </source>
</reference>
<dbReference type="Proteomes" id="UP001140949">
    <property type="component" value="Unassembled WGS sequence"/>
</dbReference>
<evidence type="ECO:0000313" key="2">
    <source>
        <dbReference type="EMBL" id="KAJ6816206.1"/>
    </source>
</evidence>
<name>A0AAX6FIJ6_IRIPA</name>
<reference evidence="2" key="1">
    <citation type="journal article" date="2023" name="GigaByte">
        <title>Genome assembly of the bearded iris, Iris pallida Lam.</title>
        <authorList>
            <person name="Bruccoleri R.E."/>
            <person name="Oakeley E.J."/>
            <person name="Faust A.M.E."/>
            <person name="Altorfer M."/>
            <person name="Dessus-Babus S."/>
            <person name="Burckhardt D."/>
            <person name="Oertli M."/>
            <person name="Naumann U."/>
            <person name="Petersen F."/>
            <person name="Wong J."/>
        </authorList>
    </citation>
    <scope>NUCLEOTIDE SEQUENCE</scope>
    <source>
        <strain evidence="2">GSM-AAB239-AS_SAM_17_03QT</strain>
    </source>
</reference>
<dbReference type="Pfam" id="PF05686">
    <property type="entry name" value="Glyco_transf_90"/>
    <property type="match status" value="1"/>
</dbReference>
<dbReference type="InterPro" id="IPR051091">
    <property type="entry name" value="O-Glucosyltr/Glycosyltrsf_90"/>
</dbReference>
<keyword evidence="3" id="KW-1185">Reference proteome</keyword>
<gene>
    <name evidence="2" type="ORF">M6B38_417680</name>
</gene>